<dbReference type="InterPro" id="IPR023367">
    <property type="entry name" value="Peptidase_M42_dom2"/>
</dbReference>
<dbReference type="eggNOG" id="COG1363">
    <property type="taxonomic scope" value="Bacteria"/>
</dbReference>
<dbReference type="AlphaFoldDB" id="Q2SLG3"/>
<evidence type="ECO:0000256" key="1">
    <source>
        <dbReference type="ARBA" id="ARBA00006272"/>
    </source>
</evidence>
<evidence type="ECO:0000313" key="6">
    <source>
        <dbReference type="EMBL" id="ABC28511.1"/>
    </source>
</evidence>
<dbReference type="HOGENOM" id="CLU_053520_0_0_6"/>
<dbReference type="InterPro" id="IPR051464">
    <property type="entry name" value="Peptidase_M42_aminopept"/>
</dbReference>
<dbReference type="Proteomes" id="UP000000238">
    <property type="component" value="Chromosome"/>
</dbReference>
<comment type="similarity">
    <text evidence="1">Belongs to the peptidase M42 family.</text>
</comment>
<evidence type="ECO:0000256" key="3">
    <source>
        <dbReference type="ARBA" id="ARBA00022670"/>
    </source>
</evidence>
<dbReference type="PANTHER" id="PTHR32481">
    <property type="entry name" value="AMINOPEPTIDASE"/>
    <property type="match status" value="1"/>
</dbReference>
<dbReference type="Pfam" id="PF05343">
    <property type="entry name" value="Peptidase_M42"/>
    <property type="match status" value="1"/>
</dbReference>
<dbReference type="GO" id="GO:0046872">
    <property type="term" value="F:metal ion binding"/>
    <property type="evidence" value="ECO:0007669"/>
    <property type="project" value="UniProtKB-KW"/>
</dbReference>
<organism evidence="6 7">
    <name type="scientific">Hahella chejuensis (strain KCTC 2396)</name>
    <dbReference type="NCBI Taxonomy" id="349521"/>
    <lineage>
        <taxon>Bacteria</taxon>
        <taxon>Pseudomonadati</taxon>
        <taxon>Pseudomonadota</taxon>
        <taxon>Gammaproteobacteria</taxon>
        <taxon>Oceanospirillales</taxon>
        <taxon>Hahellaceae</taxon>
        <taxon>Hahella</taxon>
    </lineage>
</organism>
<dbReference type="KEGG" id="hch:HCH_01657"/>
<keyword evidence="2" id="KW-0031">Aminopeptidase</keyword>
<evidence type="ECO:0000256" key="4">
    <source>
        <dbReference type="ARBA" id="ARBA00022723"/>
    </source>
</evidence>
<dbReference type="OrthoDB" id="361940at2"/>
<dbReference type="Gene3D" id="3.40.630.10">
    <property type="entry name" value="Zn peptidases"/>
    <property type="match status" value="1"/>
</dbReference>
<keyword evidence="7" id="KW-1185">Reference proteome</keyword>
<keyword evidence="5" id="KW-0378">Hydrolase</keyword>
<protein>
    <submittedName>
        <fullName evidence="6">Cellulase M and related protein</fullName>
    </submittedName>
</protein>
<dbReference type="SUPFAM" id="SSF53187">
    <property type="entry name" value="Zn-dependent exopeptidases"/>
    <property type="match status" value="1"/>
</dbReference>
<dbReference type="PANTHER" id="PTHR32481:SF7">
    <property type="entry name" value="AMINOPEPTIDASE YHFE-RELATED"/>
    <property type="match status" value="1"/>
</dbReference>
<dbReference type="EMBL" id="CP000155">
    <property type="protein sequence ID" value="ABC28511.1"/>
    <property type="molecule type" value="Genomic_DNA"/>
</dbReference>
<dbReference type="Gene3D" id="2.40.30.40">
    <property type="entry name" value="Peptidase M42, domain 2"/>
    <property type="match status" value="1"/>
</dbReference>
<dbReference type="NCBIfam" id="TIGR03106">
    <property type="entry name" value="trio_M42_hydro"/>
    <property type="match status" value="1"/>
</dbReference>
<keyword evidence="3" id="KW-0645">Protease</keyword>
<dbReference type="GO" id="GO:0006508">
    <property type="term" value="P:proteolysis"/>
    <property type="evidence" value="ECO:0007669"/>
    <property type="project" value="UniProtKB-KW"/>
</dbReference>
<proteinExistence type="inferred from homology"/>
<dbReference type="CDD" id="cd05657">
    <property type="entry name" value="M42_glucanase_like"/>
    <property type="match status" value="1"/>
</dbReference>
<dbReference type="RefSeq" id="WP_011395583.1">
    <property type="nucleotide sequence ID" value="NC_007645.1"/>
</dbReference>
<dbReference type="GO" id="GO:0004177">
    <property type="term" value="F:aminopeptidase activity"/>
    <property type="evidence" value="ECO:0007669"/>
    <property type="project" value="UniProtKB-KW"/>
</dbReference>
<evidence type="ECO:0000256" key="2">
    <source>
        <dbReference type="ARBA" id="ARBA00022438"/>
    </source>
</evidence>
<dbReference type="STRING" id="349521.HCH_01657"/>
<dbReference type="InterPro" id="IPR008007">
    <property type="entry name" value="Peptidase_M42"/>
</dbReference>
<keyword evidence="4" id="KW-0479">Metal-binding</keyword>
<sequence length="405" mass="44838">MIEEKGYTLDSEYLTKVLLELLAIPCPTGFTDGAVVYVCERLSDLGIDYELTRRGTIKGRLQGKLNAPQRAVVTHLDTIGAMVREIKPNGRLCLTPVGHWSSRFAEGSRVTIFSDSGCFRGSVLPLYAAGHRYNEEVDRLPVTWDHVEIRVDECIYSKEDAFRIGISVGDFVAFDPNPEFLPNGFVVSRHLDNKAGTAALLTGLKAIVEHDLPLAMDCLPIFTLTEEIGSGVGHAIEADVTEFVGIDIGPVAEGQNAKEHGVTIAMKDSSGPFDWHLTRHLIHLCQDHHIPHQRDVFRYYYSDAVSAVQAGHDIRHALVTFGTDATHGYERTHIDALTAISDLVVRYAQSEPVRPHDAQANIPKEDFQDQITWDEMQFGGTAVPMVNEVLGEREKGGRGKKQVLK</sequence>
<dbReference type="SUPFAM" id="SSF101821">
    <property type="entry name" value="Aminopeptidase/glucanase lid domain"/>
    <property type="match status" value="1"/>
</dbReference>
<accession>Q2SLG3</accession>
<evidence type="ECO:0000313" key="7">
    <source>
        <dbReference type="Proteomes" id="UP000000238"/>
    </source>
</evidence>
<name>Q2SLG3_HAHCH</name>
<reference evidence="6 7" key="1">
    <citation type="journal article" date="2005" name="Nucleic Acids Res.">
        <title>Genomic blueprint of Hahella chejuensis, a marine microbe producing an algicidal agent.</title>
        <authorList>
            <person name="Jeong H."/>
            <person name="Yim J.H."/>
            <person name="Lee C."/>
            <person name="Choi S.-H."/>
            <person name="Park Y.K."/>
            <person name="Yoon S.H."/>
            <person name="Hur C.-G."/>
            <person name="Kang H.-Y."/>
            <person name="Kim D."/>
            <person name="Lee H.H."/>
            <person name="Park K.H."/>
            <person name="Park S.-H."/>
            <person name="Park H.-S."/>
            <person name="Lee H.K."/>
            <person name="Oh T.K."/>
            <person name="Kim J.F."/>
        </authorList>
    </citation>
    <scope>NUCLEOTIDE SEQUENCE [LARGE SCALE GENOMIC DNA]</scope>
    <source>
        <strain evidence="6 7">KCTC 2396</strain>
    </source>
</reference>
<gene>
    <name evidence="6" type="ordered locus">HCH_01657</name>
</gene>
<dbReference type="InterPro" id="IPR017537">
    <property type="entry name" value="Peptidase_M42_hydrolase"/>
</dbReference>
<evidence type="ECO:0000256" key="5">
    <source>
        <dbReference type="ARBA" id="ARBA00022801"/>
    </source>
</evidence>